<protein>
    <recommendedName>
        <fullName evidence="2">Type 1 phosphatases regulator</fullName>
    </recommendedName>
</protein>
<gene>
    <name evidence="4" type="primary">YPI1</name>
    <name evidence="4" type="ORF">Q8F55_002364</name>
</gene>
<accession>A0ABR3QAL1</accession>
<keyword evidence="2" id="KW-0539">Nucleus</keyword>
<dbReference type="PANTHER" id="PTHR20835">
    <property type="entry name" value="E3 UBIQUITIN-PROTEIN LIGASE PPP1R11-RELATED"/>
    <property type="match status" value="1"/>
</dbReference>
<evidence type="ECO:0000313" key="5">
    <source>
        <dbReference type="Proteomes" id="UP001565368"/>
    </source>
</evidence>
<dbReference type="EMBL" id="JBBXJM010000002">
    <property type="protein sequence ID" value="KAL1411408.1"/>
    <property type="molecule type" value="Genomic_DNA"/>
</dbReference>
<comment type="caution">
    <text evidence="4">The sequence shown here is derived from an EMBL/GenBank/DDBJ whole genome shotgun (WGS) entry which is preliminary data.</text>
</comment>
<reference evidence="4 5" key="1">
    <citation type="submission" date="2023-08" db="EMBL/GenBank/DDBJ databases">
        <title>Annotated Genome Sequence of Vanrija albida AlHP1.</title>
        <authorList>
            <person name="Herzog R."/>
        </authorList>
    </citation>
    <scope>NUCLEOTIDE SEQUENCE [LARGE SCALE GENOMIC DNA]</scope>
    <source>
        <strain evidence="4 5">AlHP1</strain>
    </source>
</reference>
<feature type="region of interest" description="Disordered" evidence="3">
    <location>
        <begin position="1"/>
        <end position="176"/>
    </location>
</feature>
<proteinExistence type="inferred from homology"/>
<feature type="compositionally biased region" description="Basic residues" evidence="3">
    <location>
        <begin position="145"/>
        <end position="155"/>
    </location>
</feature>
<comment type="similarity">
    <text evidence="1 2">Belongs to the YPI1 family.</text>
</comment>
<feature type="compositionally biased region" description="Acidic residues" evidence="3">
    <location>
        <begin position="125"/>
        <end position="134"/>
    </location>
</feature>
<dbReference type="PANTHER" id="PTHR20835:SF0">
    <property type="entry name" value="E3 UBIQUITIN-PROTEIN LIGASE PPP1R11"/>
    <property type="match status" value="1"/>
</dbReference>
<feature type="compositionally biased region" description="Acidic residues" evidence="3">
    <location>
        <begin position="91"/>
        <end position="103"/>
    </location>
</feature>
<evidence type="ECO:0000313" key="4">
    <source>
        <dbReference type="EMBL" id="KAL1411408.1"/>
    </source>
</evidence>
<dbReference type="Proteomes" id="UP001565368">
    <property type="component" value="Unassembled WGS sequence"/>
</dbReference>
<name>A0ABR3QAL1_9TREE</name>
<sequence length="176" mass="18798">MATAQAARPEPSGTRTLTVTPTESEAASTSASPPPSRADTPNSVGVLRLRGGPVRRQRVVWSSETVDNEGMGKKKSKICCIYHKPRAFDESSSESDSCSDDDGACSGHKEHAVSRPQRPRPVGDAEVESSESSESDGGAGDSRPRPTRRTKRKPHDHGSKMNKYDAQPAAKGKNKA</sequence>
<dbReference type="Pfam" id="PF07491">
    <property type="entry name" value="PPI_Ypi1"/>
    <property type="match status" value="1"/>
</dbReference>
<evidence type="ECO:0000256" key="1">
    <source>
        <dbReference type="ARBA" id="ARBA00005605"/>
    </source>
</evidence>
<comment type="subcellular location">
    <subcellularLocation>
        <location evidence="2">Nucleus</location>
    </subcellularLocation>
</comment>
<comment type="function">
    <text evidence="2">Regulator of type 1 phosphatases which maintains protein phosphatase activity under strict control.</text>
</comment>
<organism evidence="4 5">
    <name type="scientific">Vanrija albida</name>
    <dbReference type="NCBI Taxonomy" id="181172"/>
    <lineage>
        <taxon>Eukaryota</taxon>
        <taxon>Fungi</taxon>
        <taxon>Dikarya</taxon>
        <taxon>Basidiomycota</taxon>
        <taxon>Agaricomycotina</taxon>
        <taxon>Tremellomycetes</taxon>
        <taxon>Trichosporonales</taxon>
        <taxon>Trichosporonaceae</taxon>
        <taxon>Vanrija</taxon>
    </lineage>
</organism>
<evidence type="ECO:0000256" key="2">
    <source>
        <dbReference type="RuleBase" id="RU367162"/>
    </source>
</evidence>
<dbReference type="GeneID" id="95983407"/>
<dbReference type="InterPro" id="IPR011107">
    <property type="entry name" value="PPI_Ypi1"/>
</dbReference>
<feature type="compositionally biased region" description="Low complexity" evidence="3">
    <location>
        <begin position="18"/>
        <end position="52"/>
    </location>
</feature>
<dbReference type="RefSeq" id="XP_069211352.1">
    <property type="nucleotide sequence ID" value="XM_069350966.1"/>
</dbReference>
<evidence type="ECO:0000256" key="3">
    <source>
        <dbReference type="SAM" id="MobiDB-lite"/>
    </source>
</evidence>
<keyword evidence="5" id="KW-1185">Reference proteome</keyword>